<feature type="domain" description="RDD" evidence="7">
    <location>
        <begin position="2"/>
        <end position="144"/>
    </location>
</feature>
<reference evidence="8 9" key="1">
    <citation type="submission" date="2021-01" db="EMBL/GenBank/DDBJ databases">
        <title>Whole genome shotgun sequence of Planotetraspora kaengkrachanensis NBRC 104272.</title>
        <authorList>
            <person name="Komaki H."/>
            <person name="Tamura T."/>
        </authorList>
    </citation>
    <scope>NUCLEOTIDE SEQUENCE [LARGE SCALE GENOMIC DNA]</scope>
    <source>
        <strain evidence="8 9">NBRC 104272</strain>
    </source>
</reference>
<comment type="caution">
    <text evidence="8">The sequence shown here is derived from an EMBL/GenBank/DDBJ whole genome shotgun (WGS) entry which is preliminary data.</text>
</comment>
<dbReference type="GO" id="GO:0005886">
    <property type="term" value="C:plasma membrane"/>
    <property type="evidence" value="ECO:0007669"/>
    <property type="project" value="UniProtKB-SubCell"/>
</dbReference>
<evidence type="ECO:0000256" key="2">
    <source>
        <dbReference type="ARBA" id="ARBA00022475"/>
    </source>
</evidence>
<dbReference type="PANTHER" id="PTHR36115">
    <property type="entry name" value="PROLINE-RICH ANTIGEN HOMOLOG-RELATED"/>
    <property type="match status" value="1"/>
</dbReference>
<keyword evidence="9" id="KW-1185">Reference proteome</keyword>
<evidence type="ECO:0000256" key="5">
    <source>
        <dbReference type="ARBA" id="ARBA00023136"/>
    </source>
</evidence>
<gene>
    <name evidence="8" type="ORF">Pka01_67920</name>
</gene>
<keyword evidence="4 6" id="KW-1133">Transmembrane helix</keyword>
<proteinExistence type="predicted"/>
<feature type="transmembrane region" description="Helical" evidence="6">
    <location>
        <begin position="105"/>
        <end position="130"/>
    </location>
</feature>
<evidence type="ECO:0000256" key="6">
    <source>
        <dbReference type="SAM" id="Phobius"/>
    </source>
</evidence>
<name>A0A8J3VA10_9ACTN</name>
<dbReference type="InterPro" id="IPR051791">
    <property type="entry name" value="Pra-immunoreactive"/>
</dbReference>
<protein>
    <submittedName>
        <fullName evidence="8">RDD family protein</fullName>
    </submittedName>
</protein>
<evidence type="ECO:0000256" key="4">
    <source>
        <dbReference type="ARBA" id="ARBA00022989"/>
    </source>
</evidence>
<dbReference type="EMBL" id="BONV01000042">
    <property type="protein sequence ID" value="GIG83665.1"/>
    <property type="molecule type" value="Genomic_DNA"/>
</dbReference>
<accession>A0A8J3VA10</accession>
<sequence length="152" mass="16229">MVARFIDGLIFGVVYWIIFRILTSIFQPSIADLLTNPTAGNVFLPGFLAAVIAWGAYAAYDYVLHSKDGQTIGKKAMKIQLVGVGGAKPDSSALMKRSGIFPGVLVLYGIPFLGTLAALFVIVLGIMLLVDKPLQQGLHDKVAGTLVVKAPR</sequence>
<feature type="transmembrane region" description="Helical" evidence="6">
    <location>
        <begin position="42"/>
        <end position="60"/>
    </location>
</feature>
<dbReference type="Pfam" id="PF06271">
    <property type="entry name" value="RDD"/>
    <property type="match status" value="1"/>
</dbReference>
<dbReference type="PANTHER" id="PTHR36115:SF4">
    <property type="entry name" value="MEMBRANE PROTEIN"/>
    <property type="match status" value="1"/>
</dbReference>
<evidence type="ECO:0000313" key="8">
    <source>
        <dbReference type="EMBL" id="GIG83665.1"/>
    </source>
</evidence>
<evidence type="ECO:0000256" key="3">
    <source>
        <dbReference type="ARBA" id="ARBA00022692"/>
    </source>
</evidence>
<feature type="transmembrane region" description="Helical" evidence="6">
    <location>
        <begin position="9"/>
        <end position="30"/>
    </location>
</feature>
<dbReference type="InterPro" id="IPR010432">
    <property type="entry name" value="RDD"/>
</dbReference>
<dbReference type="Proteomes" id="UP000630097">
    <property type="component" value="Unassembled WGS sequence"/>
</dbReference>
<dbReference type="AlphaFoldDB" id="A0A8J3VA10"/>
<keyword evidence="2" id="KW-1003">Cell membrane</keyword>
<evidence type="ECO:0000313" key="9">
    <source>
        <dbReference type="Proteomes" id="UP000630097"/>
    </source>
</evidence>
<keyword evidence="5 6" id="KW-0472">Membrane</keyword>
<evidence type="ECO:0000256" key="1">
    <source>
        <dbReference type="ARBA" id="ARBA00004651"/>
    </source>
</evidence>
<keyword evidence="3 6" id="KW-0812">Transmembrane</keyword>
<organism evidence="8 9">
    <name type="scientific">Planotetraspora kaengkrachanensis</name>
    <dbReference type="NCBI Taxonomy" id="575193"/>
    <lineage>
        <taxon>Bacteria</taxon>
        <taxon>Bacillati</taxon>
        <taxon>Actinomycetota</taxon>
        <taxon>Actinomycetes</taxon>
        <taxon>Streptosporangiales</taxon>
        <taxon>Streptosporangiaceae</taxon>
        <taxon>Planotetraspora</taxon>
    </lineage>
</organism>
<evidence type="ECO:0000259" key="7">
    <source>
        <dbReference type="Pfam" id="PF06271"/>
    </source>
</evidence>
<comment type="subcellular location">
    <subcellularLocation>
        <location evidence="1">Cell membrane</location>
        <topology evidence="1">Multi-pass membrane protein</topology>
    </subcellularLocation>
</comment>